<keyword evidence="2" id="KW-0677">Repeat</keyword>
<dbReference type="InterPro" id="IPR001680">
    <property type="entry name" value="WD40_rpt"/>
</dbReference>
<reference evidence="5 6" key="1">
    <citation type="submission" date="2016-05" db="EMBL/GenBank/DDBJ databases">
        <title>Comparative genomics of biotechnologically important yeasts.</title>
        <authorList>
            <consortium name="DOE Joint Genome Institute"/>
            <person name="Riley R."/>
            <person name="Haridas S."/>
            <person name="Wolfe K.H."/>
            <person name="Lopes M.R."/>
            <person name="Hittinger C.T."/>
            <person name="Goker M."/>
            <person name="Salamov A."/>
            <person name="Wisecaver J."/>
            <person name="Long T.M."/>
            <person name="Aerts A.L."/>
            <person name="Barry K."/>
            <person name="Choi C."/>
            <person name="Clum A."/>
            <person name="Coughlan A.Y."/>
            <person name="Deshpande S."/>
            <person name="Douglass A.P."/>
            <person name="Hanson S.J."/>
            <person name="Klenk H.-P."/>
            <person name="LaButti K."/>
            <person name="Lapidus A."/>
            <person name="Lindquist E."/>
            <person name="Lipzen A."/>
            <person name="Meier-kolthoff J.P."/>
            <person name="Ohm R.A."/>
            <person name="Otillar R.P."/>
            <person name="Pangilinan J."/>
            <person name="Peng Y."/>
            <person name="Rokas A."/>
            <person name="Rosa C.A."/>
            <person name="Scheuner C."/>
            <person name="Sibirny A.A."/>
            <person name="Slot J.C."/>
            <person name="Stielow J.B."/>
            <person name="Sun H."/>
            <person name="Kurtzman C.P."/>
            <person name="Blackwell M."/>
            <person name="Grigoriev I.V."/>
            <person name="Jeffries T.W."/>
        </authorList>
    </citation>
    <scope>NUCLEOTIDE SEQUENCE [LARGE SCALE GENOMIC DNA]</scope>
    <source>
        <strain evidence="5 6">NRRL YB-4993</strain>
    </source>
</reference>
<dbReference type="Pfam" id="PF19056">
    <property type="entry name" value="WD40_2"/>
    <property type="match status" value="1"/>
</dbReference>
<dbReference type="GO" id="GO:0000445">
    <property type="term" value="C:THO complex part of transcription export complex"/>
    <property type="evidence" value="ECO:0007669"/>
    <property type="project" value="TreeGrafter"/>
</dbReference>
<evidence type="ECO:0000256" key="3">
    <source>
        <dbReference type="ARBA" id="ARBA00046343"/>
    </source>
</evidence>
<dbReference type="Pfam" id="PF00400">
    <property type="entry name" value="WD40"/>
    <property type="match status" value="1"/>
</dbReference>
<dbReference type="GeneID" id="30029795"/>
<feature type="repeat" description="WD" evidence="4">
    <location>
        <begin position="64"/>
        <end position="96"/>
    </location>
</feature>
<dbReference type="EMBL" id="LXTC01000001">
    <property type="protein sequence ID" value="OBA24000.1"/>
    <property type="molecule type" value="Genomic_DNA"/>
</dbReference>
<dbReference type="RefSeq" id="XP_018714481.1">
    <property type="nucleotide sequence ID" value="XM_018856819.1"/>
</dbReference>
<evidence type="ECO:0000256" key="2">
    <source>
        <dbReference type="ARBA" id="ARBA00022737"/>
    </source>
</evidence>
<accession>A0A1A0HJ09</accession>
<dbReference type="AlphaFoldDB" id="A0A1A0HJ09"/>
<dbReference type="InterPro" id="IPR015943">
    <property type="entry name" value="WD40/YVTN_repeat-like_dom_sf"/>
</dbReference>
<dbReference type="OrthoDB" id="340259at2759"/>
<dbReference type="PANTHER" id="PTHR22839">
    <property type="entry name" value="THO COMPLEX SUBUNIT 3 THO3"/>
    <property type="match status" value="1"/>
</dbReference>
<dbReference type="Gene3D" id="2.130.10.10">
    <property type="entry name" value="YVTN repeat-like/Quinoprotein amine dehydrogenase"/>
    <property type="match status" value="2"/>
</dbReference>
<gene>
    <name evidence="5" type="ORF">METBIDRAFT_37089</name>
</gene>
<comment type="similarity">
    <text evidence="3">Belongs to the THOC3 family.</text>
</comment>
<keyword evidence="6" id="KW-1185">Reference proteome</keyword>
<dbReference type="STRING" id="869754.A0A1A0HJ09"/>
<evidence type="ECO:0000256" key="4">
    <source>
        <dbReference type="PROSITE-ProRule" id="PRU00221"/>
    </source>
</evidence>
<evidence type="ECO:0000313" key="5">
    <source>
        <dbReference type="EMBL" id="OBA24000.1"/>
    </source>
</evidence>
<proteinExistence type="inferred from homology"/>
<evidence type="ECO:0000313" key="6">
    <source>
        <dbReference type="Proteomes" id="UP000092555"/>
    </source>
</evidence>
<dbReference type="InterPro" id="IPR040132">
    <property type="entry name" value="Tex1/THOC3"/>
</dbReference>
<dbReference type="SUPFAM" id="SSF50978">
    <property type="entry name" value="WD40 repeat-like"/>
    <property type="match status" value="1"/>
</dbReference>
<keyword evidence="1 4" id="KW-0853">WD repeat</keyword>
<dbReference type="PANTHER" id="PTHR22839:SF0">
    <property type="entry name" value="THO COMPLEX SUBUNIT 3"/>
    <property type="match status" value="1"/>
</dbReference>
<dbReference type="GO" id="GO:0006406">
    <property type="term" value="P:mRNA export from nucleus"/>
    <property type="evidence" value="ECO:0007669"/>
    <property type="project" value="InterPro"/>
</dbReference>
<dbReference type="InterPro" id="IPR036322">
    <property type="entry name" value="WD40_repeat_dom_sf"/>
</dbReference>
<organism evidence="5 6">
    <name type="scientific">Metschnikowia bicuspidata var. bicuspidata NRRL YB-4993</name>
    <dbReference type="NCBI Taxonomy" id="869754"/>
    <lineage>
        <taxon>Eukaryota</taxon>
        <taxon>Fungi</taxon>
        <taxon>Dikarya</taxon>
        <taxon>Ascomycota</taxon>
        <taxon>Saccharomycotina</taxon>
        <taxon>Pichiomycetes</taxon>
        <taxon>Metschnikowiaceae</taxon>
        <taxon>Metschnikowia</taxon>
    </lineage>
</organism>
<dbReference type="SMART" id="SM00320">
    <property type="entry name" value="WD40"/>
    <property type="match status" value="5"/>
</dbReference>
<dbReference type="Proteomes" id="UP000092555">
    <property type="component" value="Unassembled WGS sequence"/>
</dbReference>
<dbReference type="PROSITE" id="PS50082">
    <property type="entry name" value="WD_REPEATS_2"/>
    <property type="match status" value="1"/>
</dbReference>
<protein>
    <submittedName>
        <fullName evidence="5">WD40 repeat-like protein</fullName>
    </submittedName>
</protein>
<evidence type="ECO:0000256" key="1">
    <source>
        <dbReference type="ARBA" id="ARBA00022574"/>
    </source>
</evidence>
<sequence>MSIFTHLKHLSVKDFDRTGKILHSPILCVSVNAVGSRVINTRLDRSIRIWKFSSMALTDPVIIDNAHSNPVQSIAWLPTTETTFASAGGDLVVKIWRGNGSLERDVSVGGPGLGLKFTIVLFLPDGTLMLSATTNGLIYVYDVLDNYSEITHISITTHSGDIVNIQWTNRGHACFFVGLSTGPILIYTYDQGRLSKLHSLVGCRSVTCILVDPQGRYIAAGSKEGVVTFWSTADMVHSRALTSIDQEISSLSANKDGTFIFVGYGAGSNCRIFDTDSLTECCEIPTSAAGAESKLAVAWLASRNVLLYSQDLGRALGYARKEDRIEDDPQRKISHGYLKYGPRLALRN</sequence>
<name>A0A1A0HJ09_9ASCO</name>
<comment type="caution">
    <text evidence="5">The sequence shown here is derived from an EMBL/GenBank/DDBJ whole genome shotgun (WGS) entry which is preliminary data.</text>
</comment>